<dbReference type="InterPro" id="IPR015655">
    <property type="entry name" value="PP2C"/>
</dbReference>
<dbReference type="SMART" id="SM00332">
    <property type="entry name" value="PP2Cc"/>
    <property type="match status" value="1"/>
</dbReference>
<comment type="caution">
    <text evidence="2">The sequence shown here is derived from an EMBL/GenBank/DDBJ whole genome shotgun (WGS) entry which is preliminary data.</text>
</comment>
<accession>A0A7Y7WKX4</accession>
<dbReference type="CDD" id="cd00143">
    <property type="entry name" value="PP2Cc"/>
    <property type="match status" value="1"/>
</dbReference>
<dbReference type="PROSITE" id="PS51746">
    <property type="entry name" value="PPM_2"/>
    <property type="match status" value="1"/>
</dbReference>
<dbReference type="Gene3D" id="3.60.40.10">
    <property type="entry name" value="PPM-type phosphatase domain"/>
    <property type="match status" value="1"/>
</dbReference>
<evidence type="ECO:0000313" key="3">
    <source>
        <dbReference type="Proteomes" id="UP000522864"/>
    </source>
</evidence>
<protein>
    <submittedName>
        <fullName evidence="2">Serine/threonine-protein phosphatase</fullName>
    </submittedName>
</protein>
<organism evidence="2 3">
    <name type="scientific">Pseudomonas gingeri</name>
    <dbReference type="NCBI Taxonomy" id="117681"/>
    <lineage>
        <taxon>Bacteria</taxon>
        <taxon>Pseudomonadati</taxon>
        <taxon>Pseudomonadota</taxon>
        <taxon>Gammaproteobacteria</taxon>
        <taxon>Pseudomonadales</taxon>
        <taxon>Pseudomonadaceae</taxon>
        <taxon>Pseudomonas</taxon>
    </lineage>
</organism>
<proteinExistence type="predicted"/>
<gene>
    <name evidence="2" type="ORF">HX830_00830</name>
</gene>
<dbReference type="GO" id="GO:0004722">
    <property type="term" value="F:protein serine/threonine phosphatase activity"/>
    <property type="evidence" value="ECO:0007669"/>
    <property type="project" value="InterPro"/>
</dbReference>
<evidence type="ECO:0000259" key="1">
    <source>
        <dbReference type="PROSITE" id="PS51746"/>
    </source>
</evidence>
<dbReference type="PANTHER" id="PTHR13832:SF827">
    <property type="entry name" value="PROTEIN PHOSPHATASE 1L"/>
    <property type="match status" value="1"/>
</dbReference>
<name>A0A7Y7WKX4_9PSED</name>
<reference evidence="2 3" key="1">
    <citation type="submission" date="2020-04" db="EMBL/GenBank/DDBJ databases">
        <title>Molecular characterization of pseudomonads from Agaricus bisporus reveal novel blotch 2 pathogens in Western Europe.</title>
        <authorList>
            <person name="Taparia T."/>
            <person name="Krijger M."/>
            <person name="Haynes E."/>
            <person name="Elpinstone J.G."/>
            <person name="Noble R."/>
            <person name="Van Der Wolf J."/>
        </authorList>
    </citation>
    <scope>NUCLEOTIDE SEQUENCE [LARGE SCALE GENOMIC DNA]</scope>
    <source>
        <strain evidence="2 3">G9001</strain>
    </source>
</reference>
<dbReference type="Proteomes" id="UP000522864">
    <property type="component" value="Unassembled WGS sequence"/>
</dbReference>
<feature type="domain" description="PPM-type phosphatase" evidence="1">
    <location>
        <begin position="9"/>
        <end position="242"/>
    </location>
</feature>
<dbReference type="SMART" id="SM00331">
    <property type="entry name" value="PP2C_SIG"/>
    <property type="match status" value="1"/>
</dbReference>
<sequence>MVRSKFPCSAGRTDPGKVRTRNEDAFLDSTALGLWAVADGLGGHQSGDIASQLIVNHLAMLPPEPDVQLRGEAVRRCLHWLNRRLTEELTLACDRQGGVIGSTVVALLVEQGKGICIWAGDSRCYLWRDQSLYQLSKDHSLWQQRLSEQPGGTEGAARQSGDHALTRAVGAQPRLSLEVLTFEVRPGDAFLLCSDGLYQSVDNTQLSGALALGSPRRAVDRLFECALAGPAQDNLTAVVVQR</sequence>
<dbReference type="EMBL" id="JACAQA010000002">
    <property type="protein sequence ID" value="NWB83409.1"/>
    <property type="molecule type" value="Genomic_DNA"/>
</dbReference>
<dbReference type="AlphaFoldDB" id="A0A7Y7WKX4"/>
<evidence type="ECO:0000313" key="2">
    <source>
        <dbReference type="EMBL" id="NWB83409.1"/>
    </source>
</evidence>
<dbReference type="PANTHER" id="PTHR13832">
    <property type="entry name" value="PROTEIN PHOSPHATASE 2C"/>
    <property type="match status" value="1"/>
</dbReference>
<dbReference type="InterPro" id="IPR001932">
    <property type="entry name" value="PPM-type_phosphatase-like_dom"/>
</dbReference>
<dbReference type="Pfam" id="PF13672">
    <property type="entry name" value="PP2C_2"/>
    <property type="match status" value="1"/>
</dbReference>
<dbReference type="SUPFAM" id="SSF81606">
    <property type="entry name" value="PP2C-like"/>
    <property type="match status" value="1"/>
</dbReference>
<dbReference type="InterPro" id="IPR036457">
    <property type="entry name" value="PPM-type-like_dom_sf"/>
</dbReference>